<sequence>MRRRHSTAFRTAATLLLGAGVLCSCSTGPPPAPSADACGTAAPAGPVDTWTAAPVRLSGPYQDKTIREVVHTSIGGTSVRLRLSNAFGTTAVRFGSVWAGAQSDGAALAAGSNQRVRFAGADATTVAAGAEVVSDPVDLTVRPGENLSVSIHVDGGTGDVTGHLRAQQHGWYADGDAGADPSAARYTHQVDRWFWLDAVTVQPGRPARTVVALGDSITDGFHSTVDAEHRWPDYLAVRLGPCSRFGVANEGIAGNRVTANGSGVSAEARLQRDVLAQPDAGTVIYLEGISDIDSTVKAADQLIQADRQIVARAHAAGLRVVGGTITPFDGFHTYSPATEGIRESVNSWIRDSRTFDAVADFDAALRDPADPHRLLSRYDSGDHLHPGDSGYQAMAGAVPLDALG</sequence>
<name>A0A1H8YFY4_9PSEU</name>
<dbReference type="SUPFAM" id="SSF52266">
    <property type="entry name" value="SGNH hydrolase"/>
    <property type="match status" value="1"/>
</dbReference>
<dbReference type="PROSITE" id="PS51257">
    <property type="entry name" value="PROKAR_LIPOPROTEIN"/>
    <property type="match status" value="1"/>
</dbReference>
<evidence type="ECO:0000313" key="4">
    <source>
        <dbReference type="Proteomes" id="UP000198582"/>
    </source>
</evidence>
<accession>A0A1H8YFY4</accession>
<dbReference type="PANTHER" id="PTHR43784:SF2">
    <property type="entry name" value="GDSL-LIKE LIPASE_ACYLHYDROLASE, PUTATIVE (AFU_ORTHOLOGUE AFUA_2G00820)-RELATED"/>
    <property type="match status" value="1"/>
</dbReference>
<evidence type="ECO:0000313" key="3">
    <source>
        <dbReference type="EMBL" id="SEP51130.1"/>
    </source>
</evidence>
<dbReference type="STRING" id="394193.SAMN04489732_115156"/>
<feature type="signal peptide" evidence="1">
    <location>
        <begin position="1"/>
        <end position="24"/>
    </location>
</feature>
<reference evidence="3 4" key="1">
    <citation type="submission" date="2016-10" db="EMBL/GenBank/DDBJ databases">
        <authorList>
            <person name="de Groot N.N."/>
        </authorList>
    </citation>
    <scope>NUCLEOTIDE SEQUENCE [LARGE SCALE GENOMIC DNA]</scope>
    <source>
        <strain evidence="3 4">DSM 44993</strain>
    </source>
</reference>
<evidence type="ECO:0000256" key="1">
    <source>
        <dbReference type="SAM" id="SignalP"/>
    </source>
</evidence>
<dbReference type="InterPro" id="IPR053140">
    <property type="entry name" value="GDSL_Rv0518-like"/>
</dbReference>
<keyword evidence="1" id="KW-0732">Signal</keyword>
<feature type="domain" description="SGNH hydrolase-type esterase" evidence="2">
    <location>
        <begin position="212"/>
        <end position="393"/>
    </location>
</feature>
<feature type="chain" id="PRO_5038987867" evidence="1">
    <location>
        <begin position="25"/>
        <end position="404"/>
    </location>
</feature>
<dbReference type="CDD" id="cd01830">
    <property type="entry name" value="XynE_like"/>
    <property type="match status" value="1"/>
</dbReference>
<proteinExistence type="predicted"/>
<dbReference type="OrthoDB" id="1828825at2"/>
<dbReference type="RefSeq" id="WP_091622954.1">
    <property type="nucleotide sequence ID" value="NZ_FOEF01000015.1"/>
</dbReference>
<gene>
    <name evidence="3" type="ORF">SAMN04489732_115156</name>
</gene>
<dbReference type="PANTHER" id="PTHR43784">
    <property type="entry name" value="GDSL-LIKE LIPASE/ACYLHYDROLASE, PUTATIVE (AFU_ORTHOLOGUE AFUA_2G00820)-RELATED"/>
    <property type="match status" value="1"/>
</dbReference>
<protein>
    <submittedName>
        <fullName evidence="3">Lysophospholipase L1</fullName>
    </submittedName>
</protein>
<dbReference type="AlphaFoldDB" id="A0A1H8YFY4"/>
<dbReference type="Pfam" id="PF13472">
    <property type="entry name" value="Lipase_GDSL_2"/>
    <property type="match status" value="1"/>
</dbReference>
<evidence type="ECO:0000259" key="2">
    <source>
        <dbReference type="Pfam" id="PF13472"/>
    </source>
</evidence>
<dbReference type="InterPro" id="IPR036514">
    <property type="entry name" value="SGNH_hydro_sf"/>
</dbReference>
<keyword evidence="4" id="KW-1185">Reference proteome</keyword>
<dbReference type="Gene3D" id="3.40.50.1110">
    <property type="entry name" value="SGNH hydrolase"/>
    <property type="match status" value="1"/>
</dbReference>
<dbReference type="EMBL" id="FOEF01000015">
    <property type="protein sequence ID" value="SEP51130.1"/>
    <property type="molecule type" value="Genomic_DNA"/>
</dbReference>
<dbReference type="InterPro" id="IPR013830">
    <property type="entry name" value="SGNH_hydro"/>
</dbReference>
<dbReference type="Proteomes" id="UP000198582">
    <property type="component" value="Unassembled WGS sequence"/>
</dbReference>
<organism evidence="3 4">
    <name type="scientific">Amycolatopsis saalfeldensis</name>
    <dbReference type="NCBI Taxonomy" id="394193"/>
    <lineage>
        <taxon>Bacteria</taxon>
        <taxon>Bacillati</taxon>
        <taxon>Actinomycetota</taxon>
        <taxon>Actinomycetes</taxon>
        <taxon>Pseudonocardiales</taxon>
        <taxon>Pseudonocardiaceae</taxon>
        <taxon>Amycolatopsis</taxon>
    </lineage>
</organism>